<dbReference type="PANTHER" id="PTHR33490">
    <property type="entry name" value="BLR5614 PROTEIN-RELATED"/>
    <property type="match status" value="1"/>
</dbReference>
<name>A0ABW1KYM4_9PROT</name>
<gene>
    <name evidence="2" type="ORF">ACFMB1_16610</name>
</gene>
<dbReference type="Pfam" id="PF01841">
    <property type="entry name" value="Transglut_core"/>
    <property type="match status" value="1"/>
</dbReference>
<evidence type="ECO:0000313" key="2">
    <source>
        <dbReference type="EMBL" id="MFC6037180.1"/>
    </source>
</evidence>
<evidence type="ECO:0000313" key="3">
    <source>
        <dbReference type="Proteomes" id="UP001596116"/>
    </source>
</evidence>
<dbReference type="Pfam" id="PF08379">
    <property type="entry name" value="Bact_transglu_N"/>
    <property type="match status" value="1"/>
</dbReference>
<dbReference type="Proteomes" id="UP001596116">
    <property type="component" value="Unassembled WGS sequence"/>
</dbReference>
<dbReference type="Gene3D" id="3.10.620.30">
    <property type="match status" value="1"/>
</dbReference>
<evidence type="ECO:0000259" key="1">
    <source>
        <dbReference type="SMART" id="SM00460"/>
    </source>
</evidence>
<reference evidence="2 3" key="1">
    <citation type="submission" date="2024-09" db="EMBL/GenBank/DDBJ databases">
        <authorList>
            <person name="Zhang Z.-H."/>
        </authorList>
    </citation>
    <scope>NUCLEOTIDE SEQUENCE [LARGE SCALE GENOMIC DNA]</scope>
    <source>
        <strain evidence="2 3">HHTR114</strain>
    </source>
</reference>
<accession>A0ABW1KYM4</accession>
<dbReference type="SMART" id="SM00460">
    <property type="entry name" value="TGc"/>
    <property type="match status" value="1"/>
</dbReference>
<dbReference type="SUPFAM" id="SSF54001">
    <property type="entry name" value="Cysteine proteinases"/>
    <property type="match status" value="1"/>
</dbReference>
<keyword evidence="3" id="KW-1185">Reference proteome</keyword>
<comment type="caution">
    <text evidence="2">The sequence shown here is derived from an EMBL/GenBank/DDBJ whole genome shotgun (WGS) entry which is preliminary data.</text>
</comment>
<sequence length="306" mass="33801">MSVPQFTVSTDLWQVRHVTRYRYAKPVTFGPHRAMFRPHESNDLRLTAFEINTNPVSVHHWLHDVFSNSKVIMNFDSAPPSDCLEITCVFNVVRSSVDVPVFPIAASAQHYPFNYPKEQIPDLLALIRPEYDHPDAAVNEWANKLARAAGDDTWTVLTTINNTIHKSLAYKRREEPGIQTPRQTLELGAGSCRDFAILMIEAVRQLGFAARFVTGYLYDPVASQNGALQGTGATHAWVQVFLPGAGWIEFDPTNGLIASGNLIRTGVARTPSQAIPLDGSFKGASDAFIGMDVDVQILALAPTLRS</sequence>
<proteinExistence type="predicted"/>
<feature type="domain" description="Transglutaminase-like" evidence="1">
    <location>
        <begin position="184"/>
        <end position="254"/>
    </location>
</feature>
<dbReference type="InterPro" id="IPR002931">
    <property type="entry name" value="Transglutaminase-like"/>
</dbReference>
<dbReference type="InterPro" id="IPR013589">
    <property type="entry name" value="Bac_transglu_N"/>
</dbReference>
<dbReference type="PANTHER" id="PTHR33490:SF1">
    <property type="entry name" value="SLL1233 PROTEIN"/>
    <property type="match status" value="1"/>
</dbReference>
<dbReference type="InterPro" id="IPR038765">
    <property type="entry name" value="Papain-like_cys_pep_sf"/>
</dbReference>
<protein>
    <submittedName>
        <fullName evidence="2">Transglutaminase domain-containing protein</fullName>
    </submittedName>
</protein>
<dbReference type="RefSeq" id="WP_379881578.1">
    <property type="nucleotide sequence ID" value="NZ_JBHPON010000002.1"/>
</dbReference>
<dbReference type="EMBL" id="JBHPON010000002">
    <property type="protein sequence ID" value="MFC6037180.1"/>
    <property type="molecule type" value="Genomic_DNA"/>
</dbReference>
<organism evidence="2 3">
    <name type="scientific">Hyphococcus aureus</name>
    <dbReference type="NCBI Taxonomy" id="2666033"/>
    <lineage>
        <taxon>Bacteria</taxon>
        <taxon>Pseudomonadati</taxon>
        <taxon>Pseudomonadota</taxon>
        <taxon>Alphaproteobacteria</taxon>
        <taxon>Parvularculales</taxon>
        <taxon>Parvularculaceae</taxon>
        <taxon>Hyphococcus</taxon>
    </lineage>
</organism>